<dbReference type="RefSeq" id="WP_176273865.1">
    <property type="nucleotide sequence ID" value="NZ_JABWTA010000001.1"/>
</dbReference>
<gene>
    <name evidence="22" type="ORF">HUO12_12230</name>
</gene>
<proteinExistence type="predicted"/>
<evidence type="ECO:0000256" key="10">
    <source>
        <dbReference type="ARBA" id="ARBA00022840"/>
    </source>
</evidence>
<dbReference type="InterPro" id="IPR001789">
    <property type="entry name" value="Sig_transdc_resp-reg_receiver"/>
</dbReference>
<dbReference type="SMART" id="SM00387">
    <property type="entry name" value="HATPase_c"/>
    <property type="match status" value="1"/>
</dbReference>
<dbReference type="FunFam" id="1.10.287.130:FF:000004">
    <property type="entry name" value="Ethylene receptor 1"/>
    <property type="match status" value="1"/>
</dbReference>
<sequence length="951" mass="102593">MVMQEKEQSWRAWARSGGYSVVLFACVCGMLLFGGLAWVSLEFTRMDSRIAAVWVPNAVAVALLLRFSIPKEHLFLLSLWIGNSIANMVGGDTPFSAASLAACNAIEIQLAVSLTRAWCGPRPDMQKIGDLACFLAAAAIIAPMSAATLAMLALQDQPIGPLATWAKWAATDGLGMAIIAPSLMILIDALRDFTKPNSKRLAEWSVILVGGAIAMMAIFGQSAVPVLFMALPIIVLHAFRLGAAGTAIGIATAAFIAIEFTAAGLGPISALDASDTIKLIVLQVYLAAAFLMGLPVAAMLAGRDRALEELAAKQSEISLLTDSITDAVLHFDRERRCTYASRSVQQVLGSQPEDLIGQISVQRAHPESESQVTAVEERLLRGESEQERIVFRRQQDDEEGRPVYIEADCAVVREEAGGPATGIVVSAREVTDRVELEMQLTRARRIAEEAARGKSEFLANMSHEIRTPMNGVLGFAELLSESGLPPEQQHHAKLIVQSGRSMMMLLNDILDLAKIEAGHVTIEREATDLGELIRDCVRLHQASAQKKGLALTCEGARQGPYIITDDLRLRQILLNLLSNAVKFTETGSITLRHSIRDNFVNIEIEDTGIGIDEERLATIFDPFEQAESDTARRFGGTGLGLTISRQLAELLEGQLDVASAPGVGSHFMLRIPYDRAPDMPQPAAPKEAAVHTDIPIQPAHILLAEDHDINRMLVTAMLERCGQRVTVARDGEEAIEAVLGAFSESAPFDLVLMDIQMPGCDGYFATRTIRAEGIRASDLPIIALTANAYPEDIAAAREAGMQGHLAKPLAFADLVQALQRWLPVRIVEETSELATPSAHQAPGNDPAGTVHSPSLVEKWQVRRRETLDAVSAALRDDALRGEDAEALANLVHTLAGTAGMFGEAKLGECASELERSLKNDAQSGERRGLAKQLLETARTASSLKGQTADKE</sequence>
<dbReference type="InterPro" id="IPR011006">
    <property type="entry name" value="CheY-like_superfamily"/>
</dbReference>
<dbReference type="SUPFAM" id="SSF47226">
    <property type="entry name" value="Histidine-containing phosphotransfer domain, HPT domain"/>
    <property type="match status" value="1"/>
</dbReference>
<dbReference type="CDD" id="cd00130">
    <property type="entry name" value="PAS"/>
    <property type="match status" value="1"/>
</dbReference>
<evidence type="ECO:0000313" key="23">
    <source>
        <dbReference type="Proteomes" id="UP000546031"/>
    </source>
</evidence>
<dbReference type="Pfam" id="PF00072">
    <property type="entry name" value="Response_reg"/>
    <property type="match status" value="1"/>
</dbReference>
<dbReference type="InterPro" id="IPR008207">
    <property type="entry name" value="Sig_transdc_His_kin_Hpt_dom"/>
</dbReference>
<keyword evidence="9" id="KW-0418">Kinase</keyword>
<dbReference type="Pfam" id="PF08448">
    <property type="entry name" value="PAS_4"/>
    <property type="match status" value="1"/>
</dbReference>
<comment type="catalytic activity">
    <reaction evidence="1">
        <text>ATP + protein L-histidine = ADP + protein N-phospho-L-histidine.</text>
        <dbReference type="EC" id="2.7.13.3"/>
    </reaction>
</comment>
<evidence type="ECO:0000259" key="21">
    <source>
        <dbReference type="PROSITE" id="PS50894"/>
    </source>
</evidence>
<evidence type="ECO:0000256" key="7">
    <source>
        <dbReference type="ARBA" id="ARBA00022692"/>
    </source>
</evidence>
<dbReference type="CDD" id="cd17546">
    <property type="entry name" value="REC_hyHK_CKI1_RcsC-like"/>
    <property type="match status" value="1"/>
</dbReference>
<dbReference type="InterPro" id="IPR036097">
    <property type="entry name" value="HisK_dim/P_sf"/>
</dbReference>
<dbReference type="Gene3D" id="3.40.50.2300">
    <property type="match status" value="1"/>
</dbReference>
<evidence type="ECO:0000256" key="14">
    <source>
        <dbReference type="PROSITE-ProRule" id="PRU00110"/>
    </source>
</evidence>
<name>A0A850HEW4_9SPHN</name>
<accession>A0A850HEW4</accession>
<feature type="transmembrane region" description="Helical" evidence="16">
    <location>
        <begin position="131"/>
        <end position="154"/>
    </location>
</feature>
<dbReference type="SUPFAM" id="SSF55874">
    <property type="entry name" value="ATPase domain of HSP90 chaperone/DNA topoisomerase II/histidine kinase"/>
    <property type="match status" value="1"/>
</dbReference>
<dbReference type="InterPro" id="IPR036641">
    <property type="entry name" value="HPT_dom_sf"/>
</dbReference>
<dbReference type="PROSITE" id="PS50112">
    <property type="entry name" value="PAS"/>
    <property type="match status" value="1"/>
</dbReference>
<dbReference type="NCBIfam" id="TIGR00229">
    <property type="entry name" value="sensory_box"/>
    <property type="match status" value="1"/>
</dbReference>
<dbReference type="InterPro" id="IPR007895">
    <property type="entry name" value="MASE1"/>
</dbReference>
<feature type="modified residue" description="Phosphohistidine" evidence="14">
    <location>
        <position position="892"/>
    </location>
</feature>
<feature type="domain" description="HPt" evidence="21">
    <location>
        <begin position="852"/>
        <end position="947"/>
    </location>
</feature>
<dbReference type="InterPro" id="IPR004358">
    <property type="entry name" value="Sig_transdc_His_kin-like_C"/>
</dbReference>
<dbReference type="Proteomes" id="UP000546031">
    <property type="component" value="Unassembled WGS sequence"/>
</dbReference>
<dbReference type="SUPFAM" id="SSF55785">
    <property type="entry name" value="PYP-like sensor domain (PAS domain)"/>
    <property type="match status" value="1"/>
</dbReference>
<evidence type="ECO:0000256" key="4">
    <source>
        <dbReference type="ARBA" id="ARBA00022475"/>
    </source>
</evidence>
<keyword evidence="7 16" id="KW-0812">Transmembrane</keyword>
<feature type="transmembrane region" description="Helical" evidence="16">
    <location>
        <begin position="174"/>
        <end position="194"/>
    </location>
</feature>
<dbReference type="Gene3D" id="1.20.120.160">
    <property type="entry name" value="HPT domain"/>
    <property type="match status" value="1"/>
</dbReference>
<evidence type="ECO:0000256" key="5">
    <source>
        <dbReference type="ARBA" id="ARBA00022553"/>
    </source>
</evidence>
<keyword evidence="6" id="KW-0808">Transferase</keyword>
<feature type="transmembrane region" description="Helical" evidence="16">
    <location>
        <begin position="51"/>
        <end position="67"/>
    </location>
</feature>
<evidence type="ECO:0000256" key="3">
    <source>
        <dbReference type="ARBA" id="ARBA00012438"/>
    </source>
</evidence>
<reference evidence="22 23" key="1">
    <citation type="submission" date="2020-06" db="EMBL/GenBank/DDBJ databases">
        <title>Altererythrobacter lutimaris sp. nov., a marine bacterium isolated from a tidal flat.</title>
        <authorList>
            <person name="Kim D."/>
            <person name="Yoo Y."/>
            <person name="Kim J.-J."/>
        </authorList>
    </citation>
    <scope>NUCLEOTIDE SEQUENCE [LARGE SCALE GENOMIC DNA]</scope>
    <source>
        <strain evidence="22 23">JGD-16</strain>
    </source>
</reference>
<dbReference type="InterPro" id="IPR003594">
    <property type="entry name" value="HATPase_dom"/>
</dbReference>
<evidence type="ECO:0000256" key="9">
    <source>
        <dbReference type="ARBA" id="ARBA00022777"/>
    </source>
</evidence>
<keyword evidence="10" id="KW-0067">ATP-binding</keyword>
<keyword evidence="23" id="KW-1185">Reference proteome</keyword>
<keyword evidence="11 16" id="KW-1133">Transmembrane helix</keyword>
<dbReference type="InterPro" id="IPR000700">
    <property type="entry name" value="PAS-assoc_C"/>
</dbReference>
<dbReference type="Gene3D" id="3.30.565.10">
    <property type="entry name" value="Histidine kinase-like ATPase, C-terminal domain"/>
    <property type="match status" value="1"/>
</dbReference>
<evidence type="ECO:0000256" key="16">
    <source>
        <dbReference type="SAM" id="Phobius"/>
    </source>
</evidence>
<dbReference type="InterPro" id="IPR036890">
    <property type="entry name" value="HATPase_C_sf"/>
</dbReference>
<evidence type="ECO:0000259" key="17">
    <source>
        <dbReference type="PROSITE" id="PS50109"/>
    </source>
</evidence>
<evidence type="ECO:0000259" key="19">
    <source>
        <dbReference type="PROSITE" id="PS50112"/>
    </source>
</evidence>
<dbReference type="CDD" id="cd00082">
    <property type="entry name" value="HisKA"/>
    <property type="match status" value="1"/>
</dbReference>
<dbReference type="FunFam" id="3.30.565.10:FF:000010">
    <property type="entry name" value="Sensor histidine kinase RcsC"/>
    <property type="match status" value="1"/>
</dbReference>
<feature type="transmembrane region" description="Helical" evidence="16">
    <location>
        <begin position="277"/>
        <end position="301"/>
    </location>
</feature>
<evidence type="ECO:0000259" key="18">
    <source>
        <dbReference type="PROSITE" id="PS50110"/>
    </source>
</evidence>
<dbReference type="GO" id="GO:0000155">
    <property type="term" value="F:phosphorelay sensor kinase activity"/>
    <property type="evidence" value="ECO:0007669"/>
    <property type="project" value="InterPro"/>
</dbReference>
<dbReference type="InterPro" id="IPR000014">
    <property type="entry name" value="PAS"/>
</dbReference>
<feature type="domain" description="PAC" evidence="20">
    <location>
        <begin position="384"/>
        <end position="442"/>
    </location>
</feature>
<dbReference type="GO" id="GO:0005886">
    <property type="term" value="C:plasma membrane"/>
    <property type="evidence" value="ECO:0007669"/>
    <property type="project" value="UniProtKB-SubCell"/>
</dbReference>
<evidence type="ECO:0000313" key="22">
    <source>
        <dbReference type="EMBL" id="NVE95666.1"/>
    </source>
</evidence>
<keyword evidence="5 15" id="KW-0597">Phosphoprotein</keyword>
<keyword evidence="8" id="KW-0547">Nucleotide-binding</keyword>
<dbReference type="PROSITE" id="PS50113">
    <property type="entry name" value="PAC"/>
    <property type="match status" value="1"/>
</dbReference>
<dbReference type="Pfam" id="PF01627">
    <property type="entry name" value="Hpt"/>
    <property type="match status" value="1"/>
</dbReference>
<dbReference type="PANTHER" id="PTHR45339:SF1">
    <property type="entry name" value="HYBRID SIGNAL TRANSDUCTION HISTIDINE KINASE J"/>
    <property type="match status" value="1"/>
</dbReference>
<feature type="transmembrane region" description="Helical" evidence="16">
    <location>
        <begin position="21"/>
        <end position="39"/>
    </location>
</feature>
<evidence type="ECO:0000256" key="11">
    <source>
        <dbReference type="ARBA" id="ARBA00022989"/>
    </source>
</evidence>
<evidence type="ECO:0000256" key="1">
    <source>
        <dbReference type="ARBA" id="ARBA00000085"/>
    </source>
</evidence>
<dbReference type="SMART" id="SM00388">
    <property type="entry name" value="HisKA"/>
    <property type="match status" value="1"/>
</dbReference>
<dbReference type="PRINTS" id="PR00344">
    <property type="entry name" value="BCTRLSENSOR"/>
</dbReference>
<keyword evidence="12" id="KW-0902">Two-component regulatory system</keyword>
<evidence type="ECO:0000256" key="6">
    <source>
        <dbReference type="ARBA" id="ARBA00022679"/>
    </source>
</evidence>
<dbReference type="PROSITE" id="PS50110">
    <property type="entry name" value="RESPONSE_REGULATORY"/>
    <property type="match status" value="1"/>
</dbReference>
<dbReference type="CDD" id="cd16922">
    <property type="entry name" value="HATPase_EvgS-ArcB-TorS-like"/>
    <property type="match status" value="1"/>
</dbReference>
<comment type="caution">
    <text evidence="22">The sequence shown here is derived from an EMBL/GenBank/DDBJ whole genome shotgun (WGS) entry which is preliminary data.</text>
</comment>
<feature type="domain" description="Response regulatory" evidence="18">
    <location>
        <begin position="700"/>
        <end position="822"/>
    </location>
</feature>
<evidence type="ECO:0000256" key="2">
    <source>
        <dbReference type="ARBA" id="ARBA00004651"/>
    </source>
</evidence>
<dbReference type="PROSITE" id="PS51257">
    <property type="entry name" value="PROKAR_LIPOPROTEIN"/>
    <property type="match status" value="1"/>
</dbReference>
<dbReference type="EMBL" id="JABWTA010000001">
    <property type="protein sequence ID" value="NVE95666.1"/>
    <property type="molecule type" value="Genomic_DNA"/>
</dbReference>
<feature type="transmembrane region" description="Helical" evidence="16">
    <location>
        <begin position="206"/>
        <end position="235"/>
    </location>
</feature>
<dbReference type="Pfam" id="PF05231">
    <property type="entry name" value="MASE1"/>
    <property type="match status" value="1"/>
</dbReference>
<evidence type="ECO:0000259" key="20">
    <source>
        <dbReference type="PROSITE" id="PS50113"/>
    </source>
</evidence>
<feature type="modified residue" description="4-aspartylphosphate" evidence="15">
    <location>
        <position position="754"/>
    </location>
</feature>
<dbReference type="Gene3D" id="3.30.450.20">
    <property type="entry name" value="PAS domain"/>
    <property type="match status" value="1"/>
</dbReference>
<dbReference type="SMART" id="SM00448">
    <property type="entry name" value="REC"/>
    <property type="match status" value="1"/>
</dbReference>
<dbReference type="PROSITE" id="PS50894">
    <property type="entry name" value="HPT"/>
    <property type="match status" value="1"/>
</dbReference>
<dbReference type="AlphaFoldDB" id="A0A850HEW4"/>
<dbReference type="InterPro" id="IPR005467">
    <property type="entry name" value="His_kinase_dom"/>
</dbReference>
<dbReference type="SUPFAM" id="SSF52172">
    <property type="entry name" value="CheY-like"/>
    <property type="match status" value="1"/>
</dbReference>
<dbReference type="InterPro" id="IPR003661">
    <property type="entry name" value="HisK_dim/P_dom"/>
</dbReference>
<feature type="domain" description="Histidine kinase" evidence="17">
    <location>
        <begin position="460"/>
        <end position="675"/>
    </location>
</feature>
<comment type="subcellular location">
    <subcellularLocation>
        <location evidence="2">Cell membrane</location>
        <topology evidence="2">Multi-pass membrane protein</topology>
    </subcellularLocation>
</comment>
<evidence type="ECO:0000256" key="15">
    <source>
        <dbReference type="PROSITE-ProRule" id="PRU00169"/>
    </source>
</evidence>
<dbReference type="Pfam" id="PF00512">
    <property type="entry name" value="HisKA"/>
    <property type="match status" value="1"/>
</dbReference>
<keyword evidence="13 16" id="KW-0472">Membrane</keyword>
<feature type="transmembrane region" description="Helical" evidence="16">
    <location>
        <begin position="241"/>
        <end position="265"/>
    </location>
</feature>
<dbReference type="Gene3D" id="1.10.287.130">
    <property type="match status" value="1"/>
</dbReference>
<dbReference type="PROSITE" id="PS50109">
    <property type="entry name" value="HIS_KIN"/>
    <property type="match status" value="1"/>
</dbReference>
<dbReference type="Pfam" id="PF02518">
    <property type="entry name" value="HATPase_c"/>
    <property type="match status" value="1"/>
</dbReference>
<feature type="domain" description="PAS" evidence="19">
    <location>
        <begin position="313"/>
        <end position="383"/>
    </location>
</feature>
<keyword evidence="4" id="KW-1003">Cell membrane</keyword>
<organism evidence="22 23">
    <name type="scientific">Altererythrobacter lutimaris</name>
    <dbReference type="NCBI Taxonomy" id="2743979"/>
    <lineage>
        <taxon>Bacteria</taxon>
        <taxon>Pseudomonadati</taxon>
        <taxon>Pseudomonadota</taxon>
        <taxon>Alphaproteobacteria</taxon>
        <taxon>Sphingomonadales</taxon>
        <taxon>Erythrobacteraceae</taxon>
        <taxon>Altererythrobacter</taxon>
    </lineage>
</organism>
<protein>
    <recommendedName>
        <fullName evidence="3">histidine kinase</fullName>
        <ecNumber evidence="3">2.7.13.3</ecNumber>
    </recommendedName>
</protein>
<evidence type="ECO:0000256" key="13">
    <source>
        <dbReference type="ARBA" id="ARBA00023136"/>
    </source>
</evidence>
<dbReference type="InterPro" id="IPR013656">
    <property type="entry name" value="PAS_4"/>
</dbReference>
<dbReference type="GO" id="GO:0005524">
    <property type="term" value="F:ATP binding"/>
    <property type="evidence" value="ECO:0007669"/>
    <property type="project" value="UniProtKB-KW"/>
</dbReference>
<dbReference type="SMART" id="SM00091">
    <property type="entry name" value="PAS"/>
    <property type="match status" value="1"/>
</dbReference>
<dbReference type="EC" id="2.7.13.3" evidence="3"/>
<evidence type="ECO:0000256" key="12">
    <source>
        <dbReference type="ARBA" id="ARBA00023012"/>
    </source>
</evidence>
<dbReference type="PANTHER" id="PTHR45339">
    <property type="entry name" value="HYBRID SIGNAL TRANSDUCTION HISTIDINE KINASE J"/>
    <property type="match status" value="1"/>
</dbReference>
<dbReference type="InterPro" id="IPR035965">
    <property type="entry name" value="PAS-like_dom_sf"/>
</dbReference>
<evidence type="ECO:0000256" key="8">
    <source>
        <dbReference type="ARBA" id="ARBA00022741"/>
    </source>
</evidence>
<dbReference type="SUPFAM" id="SSF47384">
    <property type="entry name" value="Homodimeric domain of signal transducing histidine kinase"/>
    <property type="match status" value="1"/>
</dbReference>